<comment type="subcellular location">
    <subcellularLocation>
        <location evidence="1">Membrane</location>
    </subcellularLocation>
</comment>
<reference evidence="9" key="1">
    <citation type="submission" date="2016-10" db="EMBL/GenBank/DDBJ databases">
        <authorList>
            <person name="Varghese N."/>
            <person name="Submissions S."/>
        </authorList>
    </citation>
    <scope>NUCLEOTIDE SEQUENCE [LARGE SCALE GENOMIC DNA]</scope>
    <source>
        <strain evidence="9">NRRL B-59562</strain>
    </source>
</reference>
<evidence type="ECO:0000256" key="5">
    <source>
        <dbReference type="SAM" id="MobiDB-lite"/>
    </source>
</evidence>
<keyword evidence="4 6" id="KW-0472">Membrane</keyword>
<dbReference type="Gene3D" id="1.10.287.1260">
    <property type="match status" value="1"/>
</dbReference>
<dbReference type="InterPro" id="IPR023408">
    <property type="entry name" value="MscS_beta-dom_sf"/>
</dbReference>
<protein>
    <submittedName>
        <fullName evidence="8">Small-conductance mechanosensitive channel</fullName>
    </submittedName>
</protein>
<keyword evidence="2 6" id="KW-0812">Transmembrane</keyword>
<feature type="transmembrane region" description="Helical" evidence="6">
    <location>
        <begin position="88"/>
        <end position="108"/>
    </location>
</feature>
<dbReference type="Gene3D" id="2.30.30.60">
    <property type="match status" value="1"/>
</dbReference>
<evidence type="ECO:0000256" key="3">
    <source>
        <dbReference type="ARBA" id="ARBA00022989"/>
    </source>
</evidence>
<dbReference type="InterPro" id="IPR006685">
    <property type="entry name" value="MscS_channel_2nd"/>
</dbReference>
<dbReference type="EMBL" id="FNNU01000001">
    <property type="protein sequence ID" value="SDW29854.1"/>
    <property type="molecule type" value="Genomic_DNA"/>
</dbReference>
<dbReference type="SUPFAM" id="SSF50182">
    <property type="entry name" value="Sm-like ribonucleoproteins"/>
    <property type="match status" value="1"/>
</dbReference>
<dbReference type="OrthoDB" id="9792218at2"/>
<dbReference type="AlphaFoldDB" id="A0A1H2SFG0"/>
<evidence type="ECO:0000256" key="4">
    <source>
        <dbReference type="ARBA" id="ARBA00023136"/>
    </source>
</evidence>
<gene>
    <name evidence="8" type="ORF">SAMN05216287_0629</name>
</gene>
<keyword evidence="9" id="KW-1185">Reference proteome</keyword>
<name>A0A1H2SFG0_9PSED</name>
<dbReference type="PANTHER" id="PTHR30566:SF25">
    <property type="entry name" value="INNER MEMBRANE PROTEIN"/>
    <property type="match status" value="1"/>
</dbReference>
<evidence type="ECO:0000313" key="9">
    <source>
        <dbReference type="Proteomes" id="UP000243778"/>
    </source>
</evidence>
<evidence type="ECO:0000313" key="8">
    <source>
        <dbReference type="EMBL" id="SDW29854.1"/>
    </source>
</evidence>
<dbReference type="Proteomes" id="UP000243778">
    <property type="component" value="Unassembled WGS sequence"/>
</dbReference>
<keyword evidence="3 6" id="KW-1133">Transmembrane helix</keyword>
<sequence>MPIDWKDYVSDPWLQLLIAALVLMVVVSIAARIAMAVLKRVAKHFSFARILLEHVEQPLLTVVPLLALQGLLGSASDALLWINGLRHLTTLALIAAITWFFMGCVRAVEQSILIKHPLDIRDNLNARRIQTQTRVLVRTLWFLVLLFGVSAMLMTFPPVRQIGTTILASAGLIGLAAGLAAKPVLGNLIAGLQIAVTQPIRMDDVVIVEGEWGRIEEITGTYVVVRIWDDRRMVLPLQWFIENPFQNWTRKDASILGSVFLWVDYLIPLEPLRSELQRLCEEIPHLWDGRVSVLQVTDTSEKAMQLRILVSSPDASLNFDARCYVREKLIAFIGREFPQSLPQLRTDIHSDLDRGKPTPSPEHAPPTEPDRQPPV</sequence>
<evidence type="ECO:0000259" key="7">
    <source>
        <dbReference type="Pfam" id="PF00924"/>
    </source>
</evidence>
<feature type="domain" description="Mechanosensitive ion channel MscS" evidence="7">
    <location>
        <begin position="184"/>
        <end position="250"/>
    </location>
</feature>
<feature type="region of interest" description="Disordered" evidence="5">
    <location>
        <begin position="347"/>
        <end position="375"/>
    </location>
</feature>
<feature type="compositionally biased region" description="Basic and acidic residues" evidence="5">
    <location>
        <begin position="347"/>
        <end position="356"/>
    </location>
</feature>
<proteinExistence type="predicted"/>
<dbReference type="GO" id="GO:0008381">
    <property type="term" value="F:mechanosensitive monoatomic ion channel activity"/>
    <property type="evidence" value="ECO:0007669"/>
    <property type="project" value="UniProtKB-ARBA"/>
</dbReference>
<dbReference type="Pfam" id="PF00924">
    <property type="entry name" value="MS_channel_2nd"/>
    <property type="match status" value="1"/>
</dbReference>
<evidence type="ECO:0000256" key="1">
    <source>
        <dbReference type="ARBA" id="ARBA00004370"/>
    </source>
</evidence>
<dbReference type="InterPro" id="IPR010920">
    <property type="entry name" value="LSM_dom_sf"/>
</dbReference>
<dbReference type="STRING" id="1007099.SAMN05216287_0629"/>
<organism evidence="8 9">
    <name type="scientific">Pseudomonas kuykendallii</name>
    <dbReference type="NCBI Taxonomy" id="1007099"/>
    <lineage>
        <taxon>Bacteria</taxon>
        <taxon>Pseudomonadati</taxon>
        <taxon>Pseudomonadota</taxon>
        <taxon>Gammaproteobacteria</taxon>
        <taxon>Pseudomonadales</taxon>
        <taxon>Pseudomonadaceae</taxon>
        <taxon>Pseudomonas</taxon>
    </lineage>
</organism>
<evidence type="ECO:0000256" key="2">
    <source>
        <dbReference type="ARBA" id="ARBA00022692"/>
    </source>
</evidence>
<feature type="compositionally biased region" description="Pro residues" evidence="5">
    <location>
        <begin position="358"/>
        <end position="367"/>
    </location>
</feature>
<dbReference type="PANTHER" id="PTHR30566">
    <property type="entry name" value="YNAI-RELATED MECHANOSENSITIVE ION CHANNEL"/>
    <property type="match status" value="1"/>
</dbReference>
<feature type="transmembrane region" description="Helical" evidence="6">
    <location>
        <begin position="135"/>
        <end position="156"/>
    </location>
</feature>
<dbReference type="GO" id="GO:0016020">
    <property type="term" value="C:membrane"/>
    <property type="evidence" value="ECO:0007669"/>
    <property type="project" value="UniProtKB-SubCell"/>
</dbReference>
<feature type="transmembrane region" description="Helical" evidence="6">
    <location>
        <begin position="12"/>
        <end position="38"/>
    </location>
</feature>
<evidence type="ECO:0000256" key="6">
    <source>
        <dbReference type="SAM" id="Phobius"/>
    </source>
</evidence>
<feature type="transmembrane region" description="Helical" evidence="6">
    <location>
        <begin position="59"/>
        <end position="82"/>
    </location>
</feature>
<feature type="transmembrane region" description="Helical" evidence="6">
    <location>
        <begin position="162"/>
        <end position="181"/>
    </location>
</feature>
<accession>A0A1H2SFG0</accession>